<dbReference type="WBParaSite" id="SCUD_0002107801-mRNA-1">
    <property type="protein sequence ID" value="SCUD_0002107801-mRNA-1"/>
    <property type="gene ID" value="SCUD_0002107801"/>
</dbReference>
<dbReference type="Proteomes" id="UP000279833">
    <property type="component" value="Unassembled WGS sequence"/>
</dbReference>
<accession>A0A183L176</accession>
<evidence type="ECO:0000313" key="2">
    <source>
        <dbReference type="Proteomes" id="UP000279833"/>
    </source>
</evidence>
<proteinExistence type="predicted"/>
<dbReference type="EMBL" id="UZAK01045699">
    <property type="protein sequence ID" value="VDP74245.1"/>
    <property type="molecule type" value="Genomic_DNA"/>
</dbReference>
<sequence length="430" mass="49697">FFFKQLNVNDLDKAASIAELGIEQCEYDKLTSEFRQYCPVALRERQELEDTIDEPKQRFIVKLNINDNQINKSYHISSTKHNLQKMLHNNGHYSSKENEYPNVNNQNNDIKSDVTTSIDDDNNNGNELNNLIYIHTSMRFTAEYEGRYYRMAGPSELQAFLANPTRYVSSNNINALPENELIPIRLKGDNLKQIHDSFPKQLALNSYCPVCFYDSKLRYEGLKLGLPEYLANYDHKIYAFCSNNCLLNFLRKPVLFANLQLPHKLPPVANPITVKSLPLPGFLEQTLSVALLRALSSISQERPKFPFITIKRSALIYMGLHLKVSFSNLLRNICLSNIKRNKVYNELPCREFKTHSEEQYQQEIDTQTQFENLYYQITDLKAIDKDRKGLFNSFHIDTKNLGGKTASKIICLCTLPNIDPIFENLTNQNN</sequence>
<reference evidence="3" key="1">
    <citation type="submission" date="2016-06" db="UniProtKB">
        <authorList>
            <consortium name="WormBaseParasite"/>
        </authorList>
    </citation>
    <scope>IDENTIFICATION</scope>
</reference>
<evidence type="ECO:0000313" key="3">
    <source>
        <dbReference type="WBParaSite" id="SCUD_0002107801-mRNA-1"/>
    </source>
</evidence>
<protein>
    <submittedName>
        <fullName evidence="3">SET domain-containing protein</fullName>
    </submittedName>
</protein>
<dbReference type="STRING" id="6186.A0A183L176"/>
<gene>
    <name evidence="1" type="ORF">SCUD_LOCUS21075</name>
</gene>
<evidence type="ECO:0000313" key="1">
    <source>
        <dbReference type="EMBL" id="VDP74245.1"/>
    </source>
</evidence>
<dbReference type="AlphaFoldDB" id="A0A183L176"/>
<keyword evidence="2" id="KW-1185">Reference proteome</keyword>
<reference evidence="1 2" key="2">
    <citation type="submission" date="2018-11" db="EMBL/GenBank/DDBJ databases">
        <authorList>
            <consortium name="Pathogen Informatics"/>
        </authorList>
    </citation>
    <scope>NUCLEOTIDE SEQUENCE [LARGE SCALE GENOMIC DNA]</scope>
    <source>
        <strain evidence="1">Dakar</strain>
        <strain evidence="2">Dakar, Senegal</strain>
    </source>
</reference>
<name>A0A183L176_9TREM</name>
<organism evidence="3">
    <name type="scientific">Schistosoma curassoni</name>
    <dbReference type="NCBI Taxonomy" id="6186"/>
    <lineage>
        <taxon>Eukaryota</taxon>
        <taxon>Metazoa</taxon>
        <taxon>Spiralia</taxon>
        <taxon>Lophotrochozoa</taxon>
        <taxon>Platyhelminthes</taxon>
        <taxon>Trematoda</taxon>
        <taxon>Digenea</taxon>
        <taxon>Strigeidida</taxon>
        <taxon>Schistosomatoidea</taxon>
        <taxon>Schistosomatidae</taxon>
        <taxon>Schistosoma</taxon>
    </lineage>
</organism>